<organism evidence="1 2">
    <name type="scientific">Phytophthora infestans</name>
    <name type="common">Potato late blight agent</name>
    <name type="synonym">Botrytis infestans</name>
    <dbReference type="NCBI Taxonomy" id="4787"/>
    <lineage>
        <taxon>Eukaryota</taxon>
        <taxon>Sar</taxon>
        <taxon>Stramenopiles</taxon>
        <taxon>Oomycota</taxon>
        <taxon>Peronosporomycetes</taxon>
        <taxon>Peronosporales</taxon>
        <taxon>Peronosporaceae</taxon>
        <taxon>Phytophthora</taxon>
    </lineage>
</organism>
<evidence type="ECO:0000313" key="2">
    <source>
        <dbReference type="Proteomes" id="UP000602510"/>
    </source>
</evidence>
<keyword evidence="2" id="KW-1185">Reference proteome</keyword>
<accession>A0A833WGW6</accession>
<gene>
    <name evidence="1" type="ORF">GN244_ATG06495</name>
</gene>
<proteinExistence type="predicted"/>
<name>A0A833WGW6_PHYIN</name>
<dbReference type="EMBL" id="WSZM01000127">
    <property type="protein sequence ID" value="KAF4041317.1"/>
    <property type="molecule type" value="Genomic_DNA"/>
</dbReference>
<sequence>MTPTVAIFGAGRAVCWEAMGYGIRPSPSKYGFYPDLASSPVVEEKQKQLLLVEVSPEDEVALASSCTGLVAAPDYEDERF</sequence>
<dbReference type="AlphaFoldDB" id="A0A833WGW6"/>
<dbReference type="Proteomes" id="UP000602510">
    <property type="component" value="Unassembled WGS sequence"/>
</dbReference>
<evidence type="ECO:0000313" key="1">
    <source>
        <dbReference type="EMBL" id="KAF4041317.1"/>
    </source>
</evidence>
<comment type="caution">
    <text evidence="1">The sequence shown here is derived from an EMBL/GenBank/DDBJ whole genome shotgun (WGS) entry which is preliminary data.</text>
</comment>
<reference evidence="1" key="1">
    <citation type="submission" date="2020-04" db="EMBL/GenBank/DDBJ databases">
        <title>Hybrid Assembly of Korean Phytophthora infestans isolates.</title>
        <authorList>
            <person name="Prokchorchik M."/>
            <person name="Lee Y."/>
            <person name="Seo J."/>
            <person name="Cho J.-H."/>
            <person name="Park Y.-E."/>
            <person name="Jang D.-C."/>
            <person name="Im J.-S."/>
            <person name="Choi J.-G."/>
            <person name="Park H.-J."/>
            <person name="Lee G.-B."/>
            <person name="Lee Y.-G."/>
            <person name="Hong S.-Y."/>
            <person name="Cho K."/>
            <person name="Sohn K.H."/>
        </authorList>
    </citation>
    <scope>NUCLEOTIDE SEQUENCE</scope>
    <source>
        <strain evidence="1">KR_1_A1</strain>
    </source>
</reference>
<protein>
    <submittedName>
        <fullName evidence="1">Uncharacterized protein</fullName>
    </submittedName>
</protein>